<organism evidence="2 3">
    <name type="scientific">Alsobacter metallidurans</name>
    <dbReference type="NCBI Taxonomy" id="340221"/>
    <lineage>
        <taxon>Bacteria</taxon>
        <taxon>Pseudomonadati</taxon>
        <taxon>Pseudomonadota</taxon>
        <taxon>Alphaproteobacteria</taxon>
        <taxon>Hyphomicrobiales</taxon>
        <taxon>Alsobacteraceae</taxon>
        <taxon>Alsobacter</taxon>
    </lineage>
</organism>
<evidence type="ECO:0000313" key="2">
    <source>
        <dbReference type="EMBL" id="GGH32378.1"/>
    </source>
</evidence>
<dbReference type="SUPFAM" id="SSF53756">
    <property type="entry name" value="UDP-Glycosyltransferase/glycogen phosphorylase"/>
    <property type="match status" value="1"/>
</dbReference>
<accession>A0A917ICB4</accession>
<dbReference type="EMBL" id="BMES01000003">
    <property type="protein sequence ID" value="GGH32378.1"/>
    <property type="molecule type" value="Genomic_DNA"/>
</dbReference>
<dbReference type="Pfam" id="PF13477">
    <property type="entry name" value="Glyco_trans_4_2"/>
    <property type="match status" value="1"/>
</dbReference>
<dbReference type="CDD" id="cd03808">
    <property type="entry name" value="GT4_CapM-like"/>
    <property type="match status" value="1"/>
</dbReference>
<reference evidence="2" key="2">
    <citation type="submission" date="2020-09" db="EMBL/GenBank/DDBJ databases">
        <authorList>
            <person name="Sun Q."/>
            <person name="Zhou Y."/>
        </authorList>
    </citation>
    <scope>NUCLEOTIDE SEQUENCE</scope>
    <source>
        <strain evidence="2">CGMCC 1.12214</strain>
    </source>
</reference>
<dbReference type="InterPro" id="IPR028098">
    <property type="entry name" value="Glyco_trans_4-like_N"/>
</dbReference>
<sequence>MTAAPRPKLLYVATEDWFFCSHFLPMARAARDAGYEVVVACRVRQHGEAISREGFRLAPVEAERRERGPAGVWRYVQLLAALMRREKPAIVHLVAMQPVILGGIAARLAGVRRRVCAITGLGPVGGSPSPKWRAARAAIRLLLRGPVGGRGAIVVFENADDPPLLGLDPRDPDQVAVVNGAGIDPAAYPAALLPPAPPLRLAMVARMLWTKGVDVAVEAVRIAREHGADVELSLYGAPDPSNATTIDEATLRAWSARPGIAWHGPTRDVAGVWRDHHAAVLPSHGEGMPRMLIEAACCGRALLATDVSGCRSLVRDGQNGFLFPLGDAAALAEQIVQLAADPALLARLGAAARATVLNGYTEADVSAAMLAVYHRLLGRDP</sequence>
<dbReference type="PANTHER" id="PTHR12526:SF638">
    <property type="entry name" value="SPORE COAT PROTEIN SA"/>
    <property type="match status" value="1"/>
</dbReference>
<dbReference type="Gene3D" id="3.40.50.2000">
    <property type="entry name" value="Glycogen Phosphorylase B"/>
    <property type="match status" value="2"/>
</dbReference>
<dbReference type="AlphaFoldDB" id="A0A917ICB4"/>
<dbReference type="PANTHER" id="PTHR12526">
    <property type="entry name" value="GLYCOSYLTRANSFERASE"/>
    <property type="match status" value="1"/>
</dbReference>
<evidence type="ECO:0000313" key="3">
    <source>
        <dbReference type="Proteomes" id="UP000603912"/>
    </source>
</evidence>
<dbReference type="GO" id="GO:0016757">
    <property type="term" value="F:glycosyltransferase activity"/>
    <property type="evidence" value="ECO:0007669"/>
    <property type="project" value="TreeGrafter"/>
</dbReference>
<keyword evidence="2" id="KW-0808">Transferase</keyword>
<dbReference type="Pfam" id="PF13692">
    <property type="entry name" value="Glyco_trans_1_4"/>
    <property type="match status" value="1"/>
</dbReference>
<evidence type="ECO:0000259" key="1">
    <source>
        <dbReference type="Pfam" id="PF13477"/>
    </source>
</evidence>
<reference evidence="2" key="1">
    <citation type="journal article" date="2014" name="Int. J. Syst. Evol. Microbiol.">
        <title>Complete genome sequence of Corynebacterium casei LMG S-19264T (=DSM 44701T), isolated from a smear-ripened cheese.</title>
        <authorList>
            <consortium name="US DOE Joint Genome Institute (JGI-PGF)"/>
            <person name="Walter F."/>
            <person name="Albersmeier A."/>
            <person name="Kalinowski J."/>
            <person name="Ruckert C."/>
        </authorList>
    </citation>
    <scope>NUCLEOTIDE SEQUENCE</scope>
    <source>
        <strain evidence="2">CGMCC 1.12214</strain>
    </source>
</reference>
<feature type="domain" description="Glycosyltransferase subfamily 4-like N-terminal" evidence="1">
    <location>
        <begin position="8"/>
        <end position="143"/>
    </location>
</feature>
<comment type="caution">
    <text evidence="2">The sequence shown here is derived from an EMBL/GenBank/DDBJ whole genome shotgun (WGS) entry which is preliminary data.</text>
</comment>
<dbReference type="RefSeq" id="WP_188519978.1">
    <property type="nucleotide sequence ID" value="NZ_BMES01000003.1"/>
</dbReference>
<protein>
    <submittedName>
        <fullName evidence="2">Glycosyl transferase family 1</fullName>
    </submittedName>
</protein>
<gene>
    <name evidence="2" type="ORF">GCM10007036_44210</name>
</gene>
<proteinExistence type="predicted"/>
<keyword evidence="3" id="KW-1185">Reference proteome</keyword>
<name>A0A917ICB4_9HYPH</name>
<dbReference type="Proteomes" id="UP000603912">
    <property type="component" value="Unassembled WGS sequence"/>
</dbReference>